<accession>A0A2A5WS74</accession>
<dbReference type="InterPro" id="IPR053146">
    <property type="entry name" value="QDO-like"/>
</dbReference>
<dbReference type="Pfam" id="PF07883">
    <property type="entry name" value="Cupin_2"/>
    <property type="match status" value="1"/>
</dbReference>
<evidence type="ECO:0000259" key="1">
    <source>
        <dbReference type="Pfam" id="PF07883"/>
    </source>
</evidence>
<evidence type="ECO:0000313" key="3">
    <source>
        <dbReference type="Proteomes" id="UP000219327"/>
    </source>
</evidence>
<protein>
    <submittedName>
        <fullName evidence="2">Cupin</fullName>
    </submittedName>
</protein>
<sequence>MRQIHVMDTSAPSGTLNVLGETISICGAGDDTKPFEIHVQEGNLGGGPPPHHHPWDEAFYVLEGEVRLTVDGQEQIAQQGMLVNIPADTVHAYENLVDGTTLIGIVCDAKGGELFTSIDREVKSLPEYLPKVIEVGQRYSVEFV</sequence>
<dbReference type="AlphaFoldDB" id="A0A2A5WS74"/>
<dbReference type="InterPro" id="IPR013096">
    <property type="entry name" value="Cupin_2"/>
</dbReference>
<gene>
    <name evidence="2" type="ORF">CNE99_05670</name>
</gene>
<dbReference type="PANTHER" id="PTHR36440:SF1">
    <property type="entry name" value="PUTATIVE (AFU_ORTHOLOGUE AFUA_8G07350)-RELATED"/>
    <property type="match status" value="1"/>
</dbReference>
<reference evidence="2 3" key="1">
    <citation type="submission" date="2017-08" db="EMBL/GenBank/DDBJ databases">
        <title>Fine stratification of microbial communities through a metagenomic profile of the photic zone.</title>
        <authorList>
            <person name="Haro-Moreno J.M."/>
            <person name="Lopez-Perez M."/>
            <person name="De La Torre J."/>
            <person name="Picazo A."/>
            <person name="Camacho A."/>
            <person name="Rodriguez-Valera F."/>
        </authorList>
    </citation>
    <scope>NUCLEOTIDE SEQUENCE [LARGE SCALE GENOMIC DNA]</scope>
    <source>
        <strain evidence="2">MED-G24</strain>
    </source>
</reference>
<dbReference type="PANTHER" id="PTHR36440">
    <property type="entry name" value="PUTATIVE (AFU_ORTHOLOGUE AFUA_8G07350)-RELATED"/>
    <property type="match status" value="1"/>
</dbReference>
<dbReference type="EMBL" id="NTKD01000025">
    <property type="protein sequence ID" value="PDH39400.1"/>
    <property type="molecule type" value="Genomic_DNA"/>
</dbReference>
<dbReference type="Gene3D" id="2.60.120.10">
    <property type="entry name" value="Jelly Rolls"/>
    <property type="match status" value="1"/>
</dbReference>
<comment type="caution">
    <text evidence="2">The sequence shown here is derived from an EMBL/GenBank/DDBJ whole genome shotgun (WGS) entry which is preliminary data.</text>
</comment>
<organism evidence="2 3">
    <name type="scientific">OM182 bacterium MED-G24</name>
    <dbReference type="NCBI Taxonomy" id="1986255"/>
    <lineage>
        <taxon>Bacteria</taxon>
        <taxon>Pseudomonadati</taxon>
        <taxon>Pseudomonadota</taxon>
        <taxon>Gammaproteobacteria</taxon>
        <taxon>OMG group</taxon>
        <taxon>OM182 clade</taxon>
    </lineage>
</organism>
<dbReference type="SUPFAM" id="SSF51182">
    <property type="entry name" value="RmlC-like cupins"/>
    <property type="match status" value="1"/>
</dbReference>
<name>A0A2A5WS74_9GAMM</name>
<dbReference type="InterPro" id="IPR014710">
    <property type="entry name" value="RmlC-like_jellyroll"/>
</dbReference>
<dbReference type="InterPro" id="IPR011051">
    <property type="entry name" value="RmlC_Cupin_sf"/>
</dbReference>
<evidence type="ECO:0000313" key="2">
    <source>
        <dbReference type="EMBL" id="PDH39400.1"/>
    </source>
</evidence>
<proteinExistence type="predicted"/>
<feature type="domain" description="Cupin type-2" evidence="1">
    <location>
        <begin position="45"/>
        <end position="99"/>
    </location>
</feature>
<dbReference type="Proteomes" id="UP000219327">
    <property type="component" value="Unassembled WGS sequence"/>
</dbReference>